<gene>
    <name evidence="1" type="ORF">BLNAU_20769</name>
</gene>
<evidence type="ECO:0000313" key="2">
    <source>
        <dbReference type="Proteomes" id="UP001281761"/>
    </source>
</evidence>
<evidence type="ECO:0000313" key="1">
    <source>
        <dbReference type="EMBL" id="KAK2944324.1"/>
    </source>
</evidence>
<name>A0ABQ9WXU3_9EUKA</name>
<dbReference type="Proteomes" id="UP001281761">
    <property type="component" value="Unassembled WGS sequence"/>
</dbReference>
<keyword evidence="2" id="KW-1185">Reference proteome</keyword>
<sequence length="84" mass="9740">MVSIAETIGVLSRQSPSMVTHTLNLRRRHSRHRRVCRLSGHNEMTRDSRTQVDLHSVESTMRFNTSILHQNQNKPTDLMESSQN</sequence>
<accession>A0ABQ9WXU3</accession>
<organism evidence="1 2">
    <name type="scientific">Blattamonas nauphoetae</name>
    <dbReference type="NCBI Taxonomy" id="2049346"/>
    <lineage>
        <taxon>Eukaryota</taxon>
        <taxon>Metamonada</taxon>
        <taxon>Preaxostyla</taxon>
        <taxon>Oxymonadida</taxon>
        <taxon>Blattamonas</taxon>
    </lineage>
</organism>
<comment type="caution">
    <text evidence="1">The sequence shown here is derived from an EMBL/GenBank/DDBJ whole genome shotgun (WGS) entry which is preliminary data.</text>
</comment>
<proteinExistence type="predicted"/>
<protein>
    <submittedName>
        <fullName evidence="1">Uncharacterized protein</fullName>
    </submittedName>
</protein>
<reference evidence="1 2" key="1">
    <citation type="journal article" date="2022" name="bioRxiv">
        <title>Genomics of Preaxostyla Flagellates Illuminates Evolutionary Transitions and the Path Towards Mitochondrial Loss.</title>
        <authorList>
            <person name="Novak L.V.F."/>
            <person name="Treitli S.C."/>
            <person name="Pyrih J."/>
            <person name="Halakuc P."/>
            <person name="Pipaliya S.V."/>
            <person name="Vacek V."/>
            <person name="Brzon O."/>
            <person name="Soukal P."/>
            <person name="Eme L."/>
            <person name="Dacks J.B."/>
            <person name="Karnkowska A."/>
            <person name="Elias M."/>
            <person name="Hampl V."/>
        </authorList>
    </citation>
    <scope>NUCLEOTIDE SEQUENCE [LARGE SCALE GENOMIC DNA]</scope>
    <source>
        <strain evidence="1">NAU3</strain>
        <tissue evidence="1">Gut</tissue>
    </source>
</reference>
<dbReference type="EMBL" id="JARBJD010000304">
    <property type="protein sequence ID" value="KAK2944324.1"/>
    <property type="molecule type" value="Genomic_DNA"/>
</dbReference>